<proteinExistence type="predicted"/>
<keyword evidence="5" id="KW-1185">Reference proteome</keyword>
<feature type="domain" description="INO80 complex subunit 3 N-terminal" evidence="2">
    <location>
        <begin position="49"/>
        <end position="117"/>
    </location>
</feature>
<feature type="region of interest" description="Disordered" evidence="1">
    <location>
        <begin position="114"/>
        <end position="147"/>
    </location>
</feature>
<dbReference type="GO" id="GO:0006338">
    <property type="term" value="P:chromatin remodeling"/>
    <property type="evidence" value="ECO:0007669"/>
    <property type="project" value="InterPro"/>
</dbReference>
<feature type="region of interest" description="Disordered" evidence="1">
    <location>
        <begin position="238"/>
        <end position="352"/>
    </location>
</feature>
<dbReference type="Proteomes" id="UP000799772">
    <property type="component" value="Unassembled WGS sequence"/>
</dbReference>
<gene>
    <name evidence="4" type="ORF">NA57DRAFT_55387</name>
</gene>
<feature type="region of interest" description="Disordered" evidence="1">
    <location>
        <begin position="1"/>
        <end position="47"/>
    </location>
</feature>
<sequence>MPTLSEMIYPPQSPGPGWRPGDLPRGDTPERWRHGNRPTLEAESKTPIRSWRKKFRKMKMRFDRAMDESNAMYREEQNAMYLAKRLQEQNDQLLDLLLDINDEPRMPTSLRFNLHTPPPPLGASDEPLLEPDDAPKPLSALETTTPHSKLSEEALKLHPELTVDQPLGYYDPAHEEEYLTALDAILADPSGYPPDEHTGRPFRAYERAMITDKEISLKNPMSVTNWLRRNQPDVFLQDKYEERASAKASRQAAAEAGGNTGGHRGKRASLASVQTPTAPKNDHDTLDDEIGFVPDAPFGSGRGKRNKDDEPYRPKGGSSRPTKRKREDGEKGGRKKSRTSVAMQEDAAHDEA</sequence>
<feature type="compositionally biased region" description="Basic and acidic residues" evidence="1">
    <location>
        <begin position="22"/>
        <end position="33"/>
    </location>
</feature>
<protein>
    <recommendedName>
        <fullName evidence="6">IEC3 subunit of the Ino80 complex, chromatin re-modelling-domain-containing protein</fullName>
    </recommendedName>
</protein>
<dbReference type="OrthoDB" id="4095124at2759"/>
<dbReference type="GO" id="GO:0031011">
    <property type="term" value="C:Ino80 complex"/>
    <property type="evidence" value="ECO:0007669"/>
    <property type="project" value="InterPro"/>
</dbReference>
<dbReference type="InterPro" id="IPR032742">
    <property type="entry name" value="Iec3_N"/>
</dbReference>
<evidence type="ECO:0000313" key="4">
    <source>
        <dbReference type="EMBL" id="KAF2099417.1"/>
    </source>
</evidence>
<evidence type="ECO:0000259" key="3">
    <source>
        <dbReference type="Pfam" id="PF24244"/>
    </source>
</evidence>
<organism evidence="4 5">
    <name type="scientific">Rhizodiscina lignyota</name>
    <dbReference type="NCBI Taxonomy" id="1504668"/>
    <lineage>
        <taxon>Eukaryota</taxon>
        <taxon>Fungi</taxon>
        <taxon>Dikarya</taxon>
        <taxon>Ascomycota</taxon>
        <taxon>Pezizomycotina</taxon>
        <taxon>Dothideomycetes</taxon>
        <taxon>Pleosporomycetidae</taxon>
        <taxon>Aulographales</taxon>
        <taxon>Rhizodiscinaceae</taxon>
        <taxon>Rhizodiscina</taxon>
    </lineage>
</organism>
<dbReference type="Pfam" id="PF14612">
    <property type="entry name" value="Ino80_Iec3"/>
    <property type="match status" value="1"/>
</dbReference>
<evidence type="ECO:0000259" key="2">
    <source>
        <dbReference type="Pfam" id="PF14612"/>
    </source>
</evidence>
<comment type="caution">
    <text evidence="4">The sequence shown here is derived from an EMBL/GenBank/DDBJ whole genome shotgun (WGS) entry which is preliminary data.</text>
</comment>
<dbReference type="EMBL" id="ML978125">
    <property type="protein sequence ID" value="KAF2099417.1"/>
    <property type="molecule type" value="Genomic_DNA"/>
</dbReference>
<feature type="domain" description="INO80 complex subunit 3-like middle region" evidence="3">
    <location>
        <begin position="137"/>
        <end position="239"/>
    </location>
</feature>
<dbReference type="InterPro" id="IPR055449">
    <property type="entry name" value="Iec3-like_M"/>
</dbReference>
<reference evidence="4" key="1">
    <citation type="journal article" date="2020" name="Stud. Mycol.">
        <title>101 Dothideomycetes genomes: a test case for predicting lifestyles and emergence of pathogens.</title>
        <authorList>
            <person name="Haridas S."/>
            <person name="Albert R."/>
            <person name="Binder M."/>
            <person name="Bloem J."/>
            <person name="Labutti K."/>
            <person name="Salamov A."/>
            <person name="Andreopoulos B."/>
            <person name="Baker S."/>
            <person name="Barry K."/>
            <person name="Bills G."/>
            <person name="Bluhm B."/>
            <person name="Cannon C."/>
            <person name="Castanera R."/>
            <person name="Culley D."/>
            <person name="Daum C."/>
            <person name="Ezra D."/>
            <person name="Gonzalez J."/>
            <person name="Henrissat B."/>
            <person name="Kuo A."/>
            <person name="Liang C."/>
            <person name="Lipzen A."/>
            <person name="Lutzoni F."/>
            <person name="Magnuson J."/>
            <person name="Mondo S."/>
            <person name="Nolan M."/>
            <person name="Ohm R."/>
            <person name="Pangilinan J."/>
            <person name="Park H.-J."/>
            <person name="Ramirez L."/>
            <person name="Alfaro M."/>
            <person name="Sun H."/>
            <person name="Tritt A."/>
            <person name="Yoshinaga Y."/>
            <person name="Zwiers L.-H."/>
            <person name="Turgeon B."/>
            <person name="Goodwin S."/>
            <person name="Spatafora J."/>
            <person name="Crous P."/>
            <person name="Grigoriev I."/>
        </authorList>
    </citation>
    <scope>NUCLEOTIDE SEQUENCE</scope>
    <source>
        <strain evidence="4">CBS 133067</strain>
    </source>
</reference>
<feature type="compositionally biased region" description="Low complexity" evidence="1">
    <location>
        <begin position="246"/>
        <end position="256"/>
    </location>
</feature>
<evidence type="ECO:0008006" key="6">
    <source>
        <dbReference type="Google" id="ProtNLM"/>
    </source>
</evidence>
<name>A0A9P4M9J1_9PEZI</name>
<evidence type="ECO:0000256" key="1">
    <source>
        <dbReference type="SAM" id="MobiDB-lite"/>
    </source>
</evidence>
<dbReference type="AlphaFoldDB" id="A0A9P4M9J1"/>
<evidence type="ECO:0000313" key="5">
    <source>
        <dbReference type="Proteomes" id="UP000799772"/>
    </source>
</evidence>
<dbReference type="Pfam" id="PF24244">
    <property type="entry name" value="Iec3-like_M"/>
    <property type="match status" value="1"/>
</dbReference>
<accession>A0A9P4M9J1</accession>